<feature type="compositionally biased region" description="Basic and acidic residues" evidence="1">
    <location>
        <begin position="73"/>
        <end position="83"/>
    </location>
</feature>
<feature type="compositionally biased region" description="Basic residues" evidence="1">
    <location>
        <begin position="84"/>
        <end position="97"/>
    </location>
</feature>
<reference evidence="2 3" key="1">
    <citation type="submission" date="2020-05" db="EMBL/GenBank/DDBJ databases">
        <title>Identification and distribution of gene clusters putatively required for synthesis of sphingolipid metabolism inhibitors in phylogenetically diverse species of the filamentous fungus Fusarium.</title>
        <authorList>
            <person name="Kim H.-S."/>
            <person name="Busman M."/>
            <person name="Brown D.W."/>
            <person name="Divon H."/>
            <person name="Uhlig S."/>
            <person name="Proctor R.H."/>
        </authorList>
    </citation>
    <scope>NUCLEOTIDE SEQUENCE [LARGE SCALE GENOMIC DNA]</scope>
    <source>
        <strain evidence="2 3">NRRL 25196</strain>
    </source>
</reference>
<accession>A0A8H5IVZ0</accession>
<organism evidence="2 3">
    <name type="scientific">Fusarium napiforme</name>
    <dbReference type="NCBI Taxonomy" id="42672"/>
    <lineage>
        <taxon>Eukaryota</taxon>
        <taxon>Fungi</taxon>
        <taxon>Dikarya</taxon>
        <taxon>Ascomycota</taxon>
        <taxon>Pezizomycotina</taxon>
        <taxon>Sordariomycetes</taxon>
        <taxon>Hypocreomycetidae</taxon>
        <taxon>Hypocreales</taxon>
        <taxon>Nectriaceae</taxon>
        <taxon>Fusarium</taxon>
        <taxon>Fusarium fujikuroi species complex</taxon>
    </lineage>
</organism>
<sequence>MTPRRLSSSNSSANARSVSTGQSSTLKDGQMSMDSFVKPVFGPWPPRSETLRSGGSFSQHRCAVRGLVTRGTEAIDKPPSRKSTDRRRREDRKKKSKVSVTLRCDPMWLGSQTTPGLQAKYKNRGEDIFRLIVAVHLDDRRAGIMTLVVNSHSDAQQVRDHSELIRDAFDHQVEIIPEKFHILSTDITKKRLADRLAGPGADLNYESLFEDLPGRLQDWCTETGFPQILLLTGASPWSMGFVASVPSRDVKMDLPFVEPYGSHCVGEIRFLDS</sequence>
<evidence type="ECO:0000256" key="1">
    <source>
        <dbReference type="SAM" id="MobiDB-lite"/>
    </source>
</evidence>
<evidence type="ECO:0000313" key="3">
    <source>
        <dbReference type="Proteomes" id="UP000574317"/>
    </source>
</evidence>
<feature type="region of interest" description="Disordered" evidence="1">
    <location>
        <begin position="1"/>
        <end position="97"/>
    </location>
</feature>
<dbReference type="EMBL" id="JAAOAO010000395">
    <property type="protein sequence ID" value="KAF5543872.1"/>
    <property type="molecule type" value="Genomic_DNA"/>
</dbReference>
<dbReference type="Proteomes" id="UP000574317">
    <property type="component" value="Unassembled WGS sequence"/>
</dbReference>
<evidence type="ECO:0000313" key="2">
    <source>
        <dbReference type="EMBL" id="KAF5543872.1"/>
    </source>
</evidence>
<name>A0A8H5IVZ0_9HYPO</name>
<gene>
    <name evidence="2" type="ORF">FNAPI_9551</name>
</gene>
<feature type="compositionally biased region" description="Low complexity" evidence="1">
    <location>
        <begin position="7"/>
        <end position="19"/>
    </location>
</feature>
<keyword evidence="3" id="KW-1185">Reference proteome</keyword>
<protein>
    <submittedName>
        <fullName evidence="2">Uncharacterized protein</fullName>
    </submittedName>
</protein>
<dbReference type="AlphaFoldDB" id="A0A8H5IVZ0"/>
<comment type="caution">
    <text evidence="2">The sequence shown here is derived from an EMBL/GenBank/DDBJ whole genome shotgun (WGS) entry which is preliminary data.</text>
</comment>
<proteinExistence type="predicted"/>